<dbReference type="EMBL" id="LAZR01000084">
    <property type="protein sequence ID" value="KKN93770.1"/>
    <property type="molecule type" value="Genomic_DNA"/>
</dbReference>
<evidence type="ECO:0000313" key="2">
    <source>
        <dbReference type="EMBL" id="KKN93770.1"/>
    </source>
</evidence>
<accession>A0A0F9UKM2</accession>
<sequence length="64" mass="7482">MMHSLFFVLYSSLWIYIAERYILEYYLTTESKWMELFILAIGWIIFAIGHSELADASIAEALAD</sequence>
<reference evidence="2" key="1">
    <citation type="journal article" date="2015" name="Nature">
        <title>Complex archaea that bridge the gap between prokaryotes and eukaryotes.</title>
        <authorList>
            <person name="Spang A."/>
            <person name="Saw J.H."/>
            <person name="Jorgensen S.L."/>
            <person name="Zaremba-Niedzwiedzka K."/>
            <person name="Martijn J."/>
            <person name="Lind A.E."/>
            <person name="van Eijk R."/>
            <person name="Schleper C."/>
            <person name="Guy L."/>
            <person name="Ettema T.J."/>
        </authorList>
    </citation>
    <scope>NUCLEOTIDE SEQUENCE</scope>
</reference>
<dbReference type="AlphaFoldDB" id="A0A0F9UKM2"/>
<comment type="caution">
    <text evidence="2">The sequence shown here is derived from an EMBL/GenBank/DDBJ whole genome shotgun (WGS) entry which is preliminary data.</text>
</comment>
<evidence type="ECO:0000256" key="1">
    <source>
        <dbReference type="SAM" id="Phobius"/>
    </source>
</evidence>
<proteinExistence type="predicted"/>
<gene>
    <name evidence="2" type="ORF">LCGC14_0196030</name>
</gene>
<keyword evidence="1" id="KW-1133">Transmembrane helix</keyword>
<keyword evidence="1" id="KW-0472">Membrane</keyword>
<name>A0A0F9UKM2_9ZZZZ</name>
<protein>
    <submittedName>
        <fullName evidence="2">Uncharacterized protein</fullName>
    </submittedName>
</protein>
<organism evidence="2">
    <name type="scientific">marine sediment metagenome</name>
    <dbReference type="NCBI Taxonomy" id="412755"/>
    <lineage>
        <taxon>unclassified sequences</taxon>
        <taxon>metagenomes</taxon>
        <taxon>ecological metagenomes</taxon>
    </lineage>
</organism>
<feature type="transmembrane region" description="Helical" evidence="1">
    <location>
        <begin position="36"/>
        <end position="54"/>
    </location>
</feature>
<keyword evidence="1" id="KW-0812">Transmembrane</keyword>